<dbReference type="Proteomes" id="UP000181942">
    <property type="component" value="Unassembled WGS sequence"/>
</dbReference>
<gene>
    <name evidence="1" type="ORF">SAMN02787118_11289</name>
</gene>
<evidence type="ECO:0000313" key="2">
    <source>
        <dbReference type="Proteomes" id="UP000181942"/>
    </source>
</evidence>
<dbReference type="EMBL" id="FONR01000012">
    <property type="protein sequence ID" value="SFF80501.1"/>
    <property type="molecule type" value="Genomic_DNA"/>
</dbReference>
<proteinExistence type="predicted"/>
<protein>
    <submittedName>
        <fullName evidence="1">Uncharacterized protein</fullName>
    </submittedName>
</protein>
<accession>A0A1I2LTU7</accession>
<reference evidence="1 2" key="1">
    <citation type="submission" date="2016-10" db="EMBL/GenBank/DDBJ databases">
        <authorList>
            <person name="de Groot N.N."/>
        </authorList>
    </citation>
    <scope>NUCLEOTIDE SEQUENCE [LARGE SCALE GENOMIC DNA]</scope>
    <source>
        <strain evidence="1 2">OK461</strain>
    </source>
</reference>
<sequence length="55" mass="6193">MRPAVDPAHLSPTGWPDSRTKIIAKLAKYGFTTWPEQADPAVPAVRLGHRCLRRR</sequence>
<name>A0A1I2LTU7_9ACTN</name>
<organism evidence="1 2">
    <name type="scientific">Streptomyces mirabilis</name>
    <dbReference type="NCBI Taxonomy" id="68239"/>
    <lineage>
        <taxon>Bacteria</taxon>
        <taxon>Bacillati</taxon>
        <taxon>Actinomycetota</taxon>
        <taxon>Actinomycetes</taxon>
        <taxon>Kitasatosporales</taxon>
        <taxon>Streptomycetaceae</taxon>
        <taxon>Streptomyces</taxon>
    </lineage>
</organism>
<evidence type="ECO:0000313" key="1">
    <source>
        <dbReference type="EMBL" id="SFF80501.1"/>
    </source>
</evidence>
<dbReference type="AlphaFoldDB" id="A0A1I2LTU7"/>